<keyword evidence="1" id="KW-1185">Reference proteome</keyword>
<dbReference type="RefSeq" id="XP_075111744.1">
    <property type="nucleotide sequence ID" value="XM_075255643.1"/>
</dbReference>
<organism evidence="1 2">
    <name type="scientific">Nicotiana tabacum</name>
    <name type="common">Common tobacco</name>
    <dbReference type="NCBI Taxonomy" id="4097"/>
    <lineage>
        <taxon>Eukaryota</taxon>
        <taxon>Viridiplantae</taxon>
        <taxon>Streptophyta</taxon>
        <taxon>Embryophyta</taxon>
        <taxon>Tracheophyta</taxon>
        <taxon>Spermatophyta</taxon>
        <taxon>Magnoliopsida</taxon>
        <taxon>eudicotyledons</taxon>
        <taxon>Gunneridae</taxon>
        <taxon>Pentapetalae</taxon>
        <taxon>asterids</taxon>
        <taxon>lamiids</taxon>
        <taxon>Solanales</taxon>
        <taxon>Solanaceae</taxon>
        <taxon>Nicotianoideae</taxon>
        <taxon>Nicotianeae</taxon>
        <taxon>Nicotiana</taxon>
    </lineage>
</organism>
<gene>
    <name evidence="2" type="primary">LOC142181940</name>
</gene>
<accession>A0AC58UQG7</accession>
<evidence type="ECO:0000313" key="1">
    <source>
        <dbReference type="Proteomes" id="UP000790787"/>
    </source>
</evidence>
<dbReference type="Proteomes" id="UP000790787">
    <property type="component" value="Chromosome 6"/>
</dbReference>
<reference evidence="1" key="1">
    <citation type="journal article" date="2014" name="Nat. Commun.">
        <title>The tobacco genome sequence and its comparison with those of tomato and potato.</title>
        <authorList>
            <person name="Sierro N."/>
            <person name="Battey J.N."/>
            <person name="Ouadi S."/>
            <person name="Bakaher N."/>
            <person name="Bovet L."/>
            <person name="Willig A."/>
            <person name="Goepfert S."/>
            <person name="Peitsch M.C."/>
            <person name="Ivanov N.V."/>
        </authorList>
    </citation>
    <scope>NUCLEOTIDE SEQUENCE [LARGE SCALE GENOMIC DNA]</scope>
</reference>
<evidence type="ECO:0000313" key="2">
    <source>
        <dbReference type="RefSeq" id="XP_075111744.1"/>
    </source>
</evidence>
<protein>
    <submittedName>
        <fullName evidence="2">Uncharacterized protein LOC142181940</fullName>
    </submittedName>
</protein>
<name>A0AC58UQG7_TOBAC</name>
<proteinExistence type="predicted"/>
<reference evidence="2" key="2">
    <citation type="submission" date="2025-08" db="UniProtKB">
        <authorList>
            <consortium name="RefSeq"/>
        </authorList>
    </citation>
    <scope>IDENTIFICATION</scope>
    <source>
        <tissue evidence="2">Leaf</tissue>
    </source>
</reference>
<sequence>MYNPRKIPIKIARQKPPKGWSKLNIDASFDGVIQKCGLGGIFRDAKGHWIVGFGKPSYECGSLETEIKALLEGLKMAEEWRMYLLVIETDSVEVIQSILQGNRLYDDIVNECRSLMHQQKEIILQHTFRQGNSVAHHMTRKAKDQFEGKKTFVEAPSYLKCFVEKKLLE</sequence>